<dbReference type="PANTHER" id="PTHR43798">
    <property type="entry name" value="MONOACYLGLYCEROL LIPASE"/>
    <property type="match status" value="1"/>
</dbReference>
<dbReference type="InterPro" id="IPR050266">
    <property type="entry name" value="AB_hydrolase_sf"/>
</dbReference>
<name>A0ABW6M4B9_9ACTN</name>
<reference evidence="3 4" key="1">
    <citation type="submission" date="2024-10" db="EMBL/GenBank/DDBJ databases">
        <title>The Natural Products Discovery Center: Release of the First 8490 Sequenced Strains for Exploring Actinobacteria Biosynthetic Diversity.</title>
        <authorList>
            <person name="Kalkreuter E."/>
            <person name="Kautsar S.A."/>
            <person name="Yang D."/>
            <person name="Bader C.D."/>
            <person name="Teijaro C.N."/>
            <person name="Fluegel L."/>
            <person name="Davis C.M."/>
            <person name="Simpson J.R."/>
            <person name="Lauterbach L."/>
            <person name="Steele A.D."/>
            <person name="Gui C."/>
            <person name="Meng S."/>
            <person name="Li G."/>
            <person name="Viehrig K."/>
            <person name="Ye F."/>
            <person name="Su P."/>
            <person name="Kiefer A.F."/>
            <person name="Nichols A."/>
            <person name="Cepeda A.J."/>
            <person name="Yan W."/>
            <person name="Fan B."/>
            <person name="Jiang Y."/>
            <person name="Adhikari A."/>
            <person name="Zheng C.-J."/>
            <person name="Schuster L."/>
            <person name="Cowan T.M."/>
            <person name="Smanski M.J."/>
            <person name="Chevrette M.G."/>
            <person name="De Carvalho L.P.S."/>
            <person name="Shen B."/>
        </authorList>
    </citation>
    <scope>NUCLEOTIDE SEQUENCE [LARGE SCALE GENOMIC DNA]</scope>
    <source>
        <strain evidence="3 4">NPDC006488</strain>
    </source>
</reference>
<keyword evidence="4" id="KW-1185">Reference proteome</keyword>
<dbReference type="InterPro" id="IPR029058">
    <property type="entry name" value="AB_hydrolase_fold"/>
</dbReference>
<evidence type="ECO:0000313" key="3">
    <source>
        <dbReference type="EMBL" id="MFE9600986.1"/>
    </source>
</evidence>
<evidence type="ECO:0000259" key="2">
    <source>
        <dbReference type="Pfam" id="PF00561"/>
    </source>
</evidence>
<dbReference type="PANTHER" id="PTHR43798:SF31">
    <property type="entry name" value="AB HYDROLASE SUPERFAMILY PROTEIN YCLE"/>
    <property type="match status" value="1"/>
</dbReference>
<dbReference type="RefSeq" id="WP_388107864.1">
    <property type="nucleotide sequence ID" value="NZ_JBIAHM010000007.1"/>
</dbReference>
<proteinExistence type="predicted"/>
<dbReference type="Pfam" id="PF00561">
    <property type="entry name" value="Abhydrolase_1"/>
    <property type="match status" value="1"/>
</dbReference>
<dbReference type="Gene3D" id="3.40.50.1820">
    <property type="entry name" value="alpha/beta hydrolase"/>
    <property type="match status" value="1"/>
</dbReference>
<gene>
    <name evidence="3" type="ORF">ACFYNQ_20755</name>
</gene>
<dbReference type="PRINTS" id="PR00111">
    <property type="entry name" value="ABHYDROLASE"/>
</dbReference>
<evidence type="ECO:0000256" key="1">
    <source>
        <dbReference type="ARBA" id="ARBA00022801"/>
    </source>
</evidence>
<dbReference type="InterPro" id="IPR000073">
    <property type="entry name" value="AB_hydrolase_1"/>
</dbReference>
<organism evidence="3 4">
    <name type="scientific">Streptomyces hokutonensis</name>
    <dbReference type="NCBI Taxonomy" id="1306990"/>
    <lineage>
        <taxon>Bacteria</taxon>
        <taxon>Bacillati</taxon>
        <taxon>Actinomycetota</taxon>
        <taxon>Actinomycetes</taxon>
        <taxon>Kitasatosporales</taxon>
        <taxon>Streptomycetaceae</taxon>
        <taxon>Streptomyces</taxon>
    </lineage>
</organism>
<keyword evidence="1 3" id="KW-0378">Hydrolase</keyword>
<feature type="domain" description="AB hydrolase-1" evidence="2">
    <location>
        <begin position="22"/>
        <end position="266"/>
    </location>
</feature>
<dbReference type="GO" id="GO:0016787">
    <property type="term" value="F:hydrolase activity"/>
    <property type="evidence" value="ECO:0007669"/>
    <property type="project" value="UniProtKB-KW"/>
</dbReference>
<dbReference type="Proteomes" id="UP001601303">
    <property type="component" value="Unassembled WGS sequence"/>
</dbReference>
<accession>A0ABW6M4B9</accession>
<comment type="caution">
    <text evidence="3">The sequence shown here is derived from an EMBL/GenBank/DDBJ whole genome shotgun (WGS) entry which is preliminary data.</text>
</comment>
<evidence type="ECO:0000313" key="4">
    <source>
        <dbReference type="Proteomes" id="UP001601303"/>
    </source>
</evidence>
<dbReference type="EMBL" id="JBIAHM010000007">
    <property type="protein sequence ID" value="MFE9600986.1"/>
    <property type="molecule type" value="Genomic_DNA"/>
</dbReference>
<dbReference type="SUPFAM" id="SSF53474">
    <property type="entry name" value="alpha/beta-Hydrolases"/>
    <property type="match status" value="1"/>
</dbReference>
<sequence>MPTFTAPDGTRLAAHASGDGAPLVCLPGGPMRDSAYLGTLGGLTAHRRLIRLDLRGTGASEVPRDPASYRCDRLVDDVEALREHLGPERIDLLAHSAGANLAALYTARHPDRVARLTLVAPSVYAVGMQISAEDRLRVARLRESEPWFGPAFAALEEITAGRATPDSWEAISPFAHARWDETARAFEEADAKEKNAEAAAVYAAEGAFSPADTRAALAGFTSPVRVLAGEFDISAPPRVLARYAELFPNAEFVIQPGAGHMPWLDDAERFVALVLPVSSP</sequence>
<protein>
    <submittedName>
        <fullName evidence="3">Alpha/beta fold hydrolase</fullName>
    </submittedName>
</protein>